<dbReference type="Proteomes" id="UP000694726">
    <property type="component" value="Unplaced"/>
</dbReference>
<accession>A0A8D0NH17</accession>
<sequence length="72" mass="7977">MAERESYGGPPLLLSPSPPVAAVDLLVPGVGELFGGSLREERYHFLEQRLARYRRNKIQKSGVEHSKAVMGK</sequence>
<dbReference type="AlphaFoldDB" id="A0A8D0NH17"/>
<organism evidence="1 2">
    <name type="scientific">Sus scrofa</name>
    <name type="common">Pig</name>
    <dbReference type="NCBI Taxonomy" id="9823"/>
    <lineage>
        <taxon>Eukaryota</taxon>
        <taxon>Metazoa</taxon>
        <taxon>Chordata</taxon>
        <taxon>Craniata</taxon>
        <taxon>Vertebrata</taxon>
        <taxon>Euteleostomi</taxon>
        <taxon>Mammalia</taxon>
        <taxon>Eutheria</taxon>
        <taxon>Laurasiatheria</taxon>
        <taxon>Artiodactyla</taxon>
        <taxon>Suina</taxon>
        <taxon>Suidae</taxon>
        <taxon>Sus</taxon>
    </lineage>
</organism>
<evidence type="ECO:0000313" key="2">
    <source>
        <dbReference type="Proteomes" id="UP000694726"/>
    </source>
</evidence>
<dbReference type="Ensembl" id="ENSSSCT00015045396.1">
    <property type="protein sequence ID" value="ENSSSCP00015017995.1"/>
    <property type="gene ID" value="ENSSSCG00015034238.1"/>
</dbReference>
<protein>
    <submittedName>
        <fullName evidence="1">Uncharacterized protein</fullName>
    </submittedName>
</protein>
<proteinExistence type="predicted"/>
<name>A0A8D0NH17_PIG</name>
<reference evidence="1" key="1">
    <citation type="submission" date="2025-08" db="UniProtKB">
        <authorList>
            <consortium name="Ensembl"/>
        </authorList>
    </citation>
    <scope>IDENTIFICATION</scope>
</reference>
<dbReference type="Gene3D" id="3.30.930.10">
    <property type="entry name" value="Bira Bifunctional Protein, Domain 2"/>
    <property type="match status" value="1"/>
</dbReference>
<evidence type="ECO:0000313" key="1">
    <source>
        <dbReference type="Ensembl" id="ENSSSCP00015017995.1"/>
    </source>
</evidence>
<dbReference type="InterPro" id="IPR045864">
    <property type="entry name" value="aa-tRNA-synth_II/BPL/LPL"/>
</dbReference>